<reference evidence="2 3" key="1">
    <citation type="submission" date="2015-01" db="EMBL/GenBank/DDBJ databases">
        <title>Evolution of Trichinella species and genotypes.</title>
        <authorList>
            <person name="Korhonen P.K."/>
            <person name="Edoardo P."/>
            <person name="Giuseppe L.R."/>
            <person name="Gasser R.B."/>
        </authorList>
    </citation>
    <scope>NUCLEOTIDE SEQUENCE [LARGE SCALE GENOMIC DNA]</scope>
    <source>
        <strain evidence="2">ISS1029</strain>
    </source>
</reference>
<sequence>MGCRILAVFQLSKYCDYLHYFTRNALLLMIQYAEPYKMKTEENN</sequence>
<name>A0A0V1GD77_9BILA</name>
<protein>
    <submittedName>
        <fullName evidence="2">Uncharacterized protein</fullName>
    </submittedName>
</protein>
<keyword evidence="3" id="KW-1185">Reference proteome</keyword>
<dbReference type="Proteomes" id="UP000055024">
    <property type="component" value="Unassembled WGS sequence"/>
</dbReference>
<evidence type="ECO:0000313" key="3">
    <source>
        <dbReference type="Proteomes" id="UP000055024"/>
    </source>
</evidence>
<accession>A0A0V1GD77</accession>
<evidence type="ECO:0000313" key="2">
    <source>
        <dbReference type="EMBL" id="KRY96203.1"/>
    </source>
</evidence>
<organism evidence="2 3">
    <name type="scientific">Trichinella zimbabwensis</name>
    <dbReference type="NCBI Taxonomy" id="268475"/>
    <lineage>
        <taxon>Eukaryota</taxon>
        <taxon>Metazoa</taxon>
        <taxon>Ecdysozoa</taxon>
        <taxon>Nematoda</taxon>
        <taxon>Enoplea</taxon>
        <taxon>Dorylaimia</taxon>
        <taxon>Trichinellida</taxon>
        <taxon>Trichinellidae</taxon>
        <taxon>Trichinella</taxon>
    </lineage>
</organism>
<dbReference type="EMBL" id="JYDP01005308">
    <property type="protein sequence ID" value="KRY94257.1"/>
    <property type="molecule type" value="Genomic_DNA"/>
</dbReference>
<dbReference type="AlphaFoldDB" id="A0A0V1GD77"/>
<evidence type="ECO:0000313" key="1">
    <source>
        <dbReference type="EMBL" id="KRY94257.1"/>
    </source>
</evidence>
<comment type="caution">
    <text evidence="2">The sequence shown here is derived from an EMBL/GenBank/DDBJ whole genome shotgun (WGS) entry which is preliminary data.</text>
</comment>
<gene>
    <name evidence="2" type="ORF">T11_3270</name>
    <name evidence="1" type="ORF">T11_8600</name>
</gene>
<proteinExistence type="predicted"/>
<dbReference type="EMBL" id="JYDP01003060">
    <property type="protein sequence ID" value="KRY96203.1"/>
    <property type="molecule type" value="Genomic_DNA"/>
</dbReference>